<sequence>MRCRVPYNIIMRHELFISQHTLVSWSTSTDPVSFRCVFHTFDNCWRRKQDGSALPRWRWRKNPHRLSHHRSGPPI</sequence>
<reference evidence="1" key="1">
    <citation type="submission" date="2024-04" db="UniProtKB">
        <authorList>
            <consortium name="EnsemblMetazoa"/>
        </authorList>
    </citation>
    <scope>IDENTIFICATION</scope>
    <source>
        <strain evidence="1">EBRO</strain>
    </source>
</reference>
<keyword evidence="2" id="KW-1185">Reference proteome</keyword>
<protein>
    <submittedName>
        <fullName evidence="1">Uncharacterized protein</fullName>
    </submittedName>
</protein>
<proteinExistence type="predicted"/>
<dbReference type="Proteomes" id="UP000075880">
    <property type="component" value="Unassembled WGS sequence"/>
</dbReference>
<evidence type="ECO:0000313" key="1">
    <source>
        <dbReference type="EnsemblMetazoa" id="ENSAATROPP008812"/>
    </source>
</evidence>
<dbReference type="AlphaFoldDB" id="A0AAG5DC38"/>
<evidence type="ECO:0000313" key="2">
    <source>
        <dbReference type="Proteomes" id="UP000075880"/>
    </source>
</evidence>
<name>A0AAG5DC38_ANOAO</name>
<accession>A0AAG5DC38</accession>
<organism evidence="1 2">
    <name type="scientific">Anopheles atroparvus</name>
    <name type="common">European mosquito</name>
    <dbReference type="NCBI Taxonomy" id="41427"/>
    <lineage>
        <taxon>Eukaryota</taxon>
        <taxon>Metazoa</taxon>
        <taxon>Ecdysozoa</taxon>
        <taxon>Arthropoda</taxon>
        <taxon>Hexapoda</taxon>
        <taxon>Insecta</taxon>
        <taxon>Pterygota</taxon>
        <taxon>Neoptera</taxon>
        <taxon>Endopterygota</taxon>
        <taxon>Diptera</taxon>
        <taxon>Nematocera</taxon>
        <taxon>Culicoidea</taxon>
        <taxon>Culicidae</taxon>
        <taxon>Anophelinae</taxon>
        <taxon>Anopheles</taxon>
    </lineage>
</organism>
<dbReference type="EnsemblMetazoa" id="ENSAATROPT009740">
    <property type="protein sequence ID" value="ENSAATROPP008812"/>
    <property type="gene ID" value="ENSAATROPG007943"/>
</dbReference>